<dbReference type="RefSeq" id="WP_134641112.1">
    <property type="nucleotide sequence ID" value="NZ_SOHM01000029.1"/>
</dbReference>
<dbReference type="PANTHER" id="PTHR24094">
    <property type="entry name" value="SECRETED PROTEIN"/>
    <property type="match status" value="1"/>
</dbReference>
<feature type="transmembrane region" description="Helical" evidence="2">
    <location>
        <begin position="62"/>
        <end position="79"/>
    </location>
</feature>
<comment type="caution">
    <text evidence="4">The sequence shown here is derived from an EMBL/GenBank/DDBJ whole genome shotgun (WGS) entry which is preliminary data.</text>
</comment>
<sequence>MTASTDPPEPLHVQGATPPGWYNDGSGIQRWWNGSSWTEQVAPTPRGGTGQKRFGWFKPTRSTWIVGAVLLLMLLSTAISGGIPAVFGLVGVVGFFTALYAVITGRRSWASIPTRKIAAITLAASLVAAFFGGVTDTALNGSELVSADSTPVAEATPSIKPTPTPTATPTPAPTFSAESAADPATVLAPDEDASVVVASTDVTNTTALALLATVAVKGKAPKTGYDRTGMFGSAWLDVDRNGCDTRNDILARDLTEVTKSGTCKVLTGSLVSPFTAARVAFVRGQDTSALVQIDHVVALSNAWQTGAQQLSQAQRVSLANDPINLLAVDGRSNAQKGDGDTATWLPSNKTFRCGYVARQVSVKATYGLWVTQAEHDSIATVLSSCSEEMAVTSSFAPLPAPPVVVAPEPVAAPVVEPEPEPVAEAPAPEPEPVAPAPAPEVYYKNCDAVRAAGAAPIYAGTPGYASHLDRDKDGIGCDT</sequence>
<organism evidence="4 5">
    <name type="scientific">Cryobacterium lactosi</name>
    <dbReference type="NCBI Taxonomy" id="1259202"/>
    <lineage>
        <taxon>Bacteria</taxon>
        <taxon>Bacillati</taxon>
        <taxon>Actinomycetota</taxon>
        <taxon>Actinomycetes</taxon>
        <taxon>Micrococcales</taxon>
        <taxon>Microbacteriaceae</taxon>
        <taxon>Cryobacterium</taxon>
    </lineage>
</organism>
<dbReference type="AlphaFoldDB" id="A0A4V3IX29"/>
<dbReference type="Pfam" id="PF10708">
    <property type="entry name" value="DUF2510"/>
    <property type="match status" value="1"/>
</dbReference>
<keyword evidence="2" id="KW-1133">Transmembrane helix</keyword>
<dbReference type="Proteomes" id="UP000298468">
    <property type="component" value="Unassembled WGS sequence"/>
</dbReference>
<dbReference type="InterPro" id="IPR018929">
    <property type="entry name" value="DUF2510"/>
</dbReference>
<dbReference type="EMBL" id="SOHM01000029">
    <property type="protein sequence ID" value="TFD88567.1"/>
    <property type="molecule type" value="Genomic_DNA"/>
</dbReference>
<feature type="region of interest" description="Disordered" evidence="1">
    <location>
        <begin position="1"/>
        <end position="20"/>
    </location>
</feature>
<protein>
    <submittedName>
        <fullName evidence="4">DUF1524 domain-containing protein</fullName>
    </submittedName>
</protein>
<keyword evidence="2" id="KW-0472">Membrane</keyword>
<evidence type="ECO:0000256" key="1">
    <source>
        <dbReference type="SAM" id="MobiDB-lite"/>
    </source>
</evidence>
<evidence type="ECO:0000259" key="3">
    <source>
        <dbReference type="SMART" id="SM00894"/>
    </source>
</evidence>
<accession>A0A4V3IX29</accession>
<keyword evidence="2" id="KW-0812">Transmembrane</keyword>
<evidence type="ECO:0000256" key="2">
    <source>
        <dbReference type="SAM" id="Phobius"/>
    </source>
</evidence>
<feature type="transmembrane region" description="Helical" evidence="2">
    <location>
        <begin position="117"/>
        <end position="134"/>
    </location>
</feature>
<proteinExistence type="predicted"/>
<evidence type="ECO:0000313" key="5">
    <source>
        <dbReference type="Proteomes" id="UP000298468"/>
    </source>
</evidence>
<keyword evidence="5" id="KW-1185">Reference proteome</keyword>
<feature type="compositionally biased region" description="Pro residues" evidence="1">
    <location>
        <begin position="160"/>
        <end position="172"/>
    </location>
</feature>
<reference evidence="4 5" key="1">
    <citation type="submission" date="2019-03" db="EMBL/GenBank/DDBJ databases">
        <title>Genomics of glacier-inhabiting Cryobacterium strains.</title>
        <authorList>
            <person name="Liu Q."/>
            <person name="Xin Y.-H."/>
        </authorList>
    </citation>
    <scope>NUCLEOTIDE SEQUENCE [LARGE SCALE GENOMIC DNA]</scope>
    <source>
        <strain evidence="4 5">Sr59</strain>
    </source>
</reference>
<dbReference type="SMART" id="SM00894">
    <property type="entry name" value="Excalibur"/>
    <property type="match status" value="1"/>
</dbReference>
<feature type="region of interest" description="Disordered" evidence="1">
    <location>
        <begin position="150"/>
        <end position="181"/>
    </location>
</feature>
<feature type="transmembrane region" description="Helical" evidence="2">
    <location>
        <begin position="85"/>
        <end position="105"/>
    </location>
</feature>
<dbReference type="InterPro" id="IPR011089">
    <property type="entry name" value="GmrSD_C"/>
</dbReference>
<dbReference type="InterPro" id="IPR008613">
    <property type="entry name" value="Excalibur_Ca-bd_domain"/>
</dbReference>
<evidence type="ECO:0000313" key="4">
    <source>
        <dbReference type="EMBL" id="TFD88567.1"/>
    </source>
</evidence>
<name>A0A4V3IX29_9MICO</name>
<dbReference type="OrthoDB" id="5196645at2"/>
<feature type="domain" description="Excalibur calcium-binding" evidence="3">
    <location>
        <begin position="442"/>
        <end position="478"/>
    </location>
</feature>
<dbReference type="Pfam" id="PF05901">
    <property type="entry name" value="Excalibur"/>
    <property type="match status" value="1"/>
</dbReference>
<gene>
    <name evidence="4" type="ORF">E3T61_12105</name>
</gene>
<dbReference type="Pfam" id="PF07510">
    <property type="entry name" value="GmrSD_C"/>
    <property type="match status" value="1"/>
</dbReference>
<dbReference type="PANTHER" id="PTHR24094:SF15">
    <property type="entry name" value="AMP-DEPENDENT SYNTHETASE_LIGASE DOMAIN-CONTAINING PROTEIN-RELATED"/>
    <property type="match status" value="1"/>
</dbReference>